<feature type="transmembrane region" description="Helical" evidence="8">
    <location>
        <begin position="156"/>
        <end position="174"/>
    </location>
</feature>
<keyword evidence="5 8" id="KW-0812">Transmembrane</keyword>
<feature type="transmembrane region" description="Helical" evidence="8">
    <location>
        <begin position="332"/>
        <end position="356"/>
    </location>
</feature>
<dbReference type="PANTHER" id="PTHR23502:SF132">
    <property type="entry name" value="POLYAMINE TRANSPORTER 2-RELATED"/>
    <property type="match status" value="1"/>
</dbReference>
<feature type="transmembrane region" description="Helical" evidence="8">
    <location>
        <begin position="368"/>
        <end position="389"/>
    </location>
</feature>
<evidence type="ECO:0000256" key="7">
    <source>
        <dbReference type="ARBA" id="ARBA00023136"/>
    </source>
</evidence>
<proteinExistence type="inferred from homology"/>
<dbReference type="AlphaFoldDB" id="A0A940S0D9"/>
<feature type="domain" description="Major facilitator superfamily (MFS) profile" evidence="10">
    <location>
        <begin position="31"/>
        <end position="421"/>
    </location>
</feature>
<dbReference type="SUPFAM" id="SSF103473">
    <property type="entry name" value="MFS general substrate transporter"/>
    <property type="match status" value="1"/>
</dbReference>
<dbReference type="RefSeq" id="WP_209359889.1">
    <property type="nucleotide sequence ID" value="NZ_JAGISH010000002.1"/>
</dbReference>
<evidence type="ECO:0000313" key="12">
    <source>
        <dbReference type="Proteomes" id="UP000675940"/>
    </source>
</evidence>
<protein>
    <recommendedName>
        <fullName evidence="8">Bcr/CflA family efflux transporter</fullName>
    </recommendedName>
</protein>
<dbReference type="EMBL" id="JAGISH010000002">
    <property type="protein sequence ID" value="MBP0482046.1"/>
    <property type="molecule type" value="Genomic_DNA"/>
</dbReference>
<keyword evidence="7 8" id="KW-0472">Membrane</keyword>
<feature type="transmembrane region" description="Helical" evidence="8">
    <location>
        <begin position="68"/>
        <end position="86"/>
    </location>
</feature>
<keyword evidence="12" id="KW-1185">Reference proteome</keyword>
<dbReference type="PROSITE" id="PS50850">
    <property type="entry name" value="MFS"/>
    <property type="match status" value="1"/>
</dbReference>
<feature type="transmembrane region" description="Helical" evidence="8">
    <location>
        <begin position="98"/>
        <end position="117"/>
    </location>
</feature>
<dbReference type="GO" id="GO:0005886">
    <property type="term" value="C:plasma membrane"/>
    <property type="evidence" value="ECO:0007669"/>
    <property type="project" value="UniProtKB-SubCell"/>
</dbReference>
<name>A0A940S0D9_9RHOB</name>
<evidence type="ECO:0000256" key="8">
    <source>
        <dbReference type="RuleBase" id="RU365088"/>
    </source>
</evidence>
<reference evidence="11" key="1">
    <citation type="submission" date="2021-03" db="EMBL/GenBank/DDBJ databases">
        <title>Sagittula salina sp. nov. strain M10.9X isolated from the marine waste.</title>
        <authorList>
            <person name="Satari L."/>
            <person name="Molina-Menor E."/>
            <person name="Vidal-Verdu A."/>
            <person name="Pascual J."/>
            <person name="Pereto J."/>
            <person name="Porcar M."/>
        </authorList>
    </citation>
    <scope>NUCLEOTIDE SEQUENCE</scope>
    <source>
        <strain evidence="11">M10.9X</strain>
    </source>
</reference>
<sequence>MTTPEVTQSPIGSSPIPPAPEATTRPGRVEFVAMMAMLMALVAFSIDSIMPALPRIASELSPDAPNTAQLVITSFVLGMGLGTLVAGPLSDQFGRRSVIVAGVALYIVAAVAAVMSATMEALLLARFAQGLGAAGPRVTVMAVVRDLHAGRGMAQITSFIMMVFSLVPALAPLMGAQIIDAFEWRAVFWSFALFGMAGTAWYLLRLDETLPKARRRPFRPALIRATLSEMLARPDVRLAVLVQALCFAGLVATISTIQPVYDDWLGRSAEFPLWFGATALVAASASYLNARLVVRLGMRRLVRTMLGVHLCTSLLVLVMLLIAPGVGPVGRLGLVLFWQVVQFFMVGMTLGNLTAIAMEPMGHVAGTAASLISAVSTVLGVVLAVPVGLTFDGGPLPLVLGCFAFSALALLGMLRLGQEEA</sequence>
<evidence type="ECO:0000256" key="4">
    <source>
        <dbReference type="ARBA" id="ARBA00022475"/>
    </source>
</evidence>
<feature type="transmembrane region" description="Helical" evidence="8">
    <location>
        <begin position="273"/>
        <end position="294"/>
    </location>
</feature>
<feature type="transmembrane region" description="Helical" evidence="8">
    <location>
        <begin position="186"/>
        <end position="204"/>
    </location>
</feature>
<evidence type="ECO:0000256" key="9">
    <source>
        <dbReference type="SAM" id="MobiDB-lite"/>
    </source>
</evidence>
<dbReference type="Pfam" id="PF07690">
    <property type="entry name" value="MFS_1"/>
    <property type="match status" value="1"/>
</dbReference>
<feature type="transmembrane region" description="Helical" evidence="8">
    <location>
        <begin position="306"/>
        <end position="326"/>
    </location>
</feature>
<feature type="region of interest" description="Disordered" evidence="9">
    <location>
        <begin position="1"/>
        <end position="23"/>
    </location>
</feature>
<comment type="similarity">
    <text evidence="2 8">Belongs to the major facilitator superfamily. Bcr/CmlA family.</text>
</comment>
<dbReference type="GO" id="GO:0042910">
    <property type="term" value="F:xenobiotic transmembrane transporter activity"/>
    <property type="evidence" value="ECO:0007669"/>
    <property type="project" value="InterPro"/>
</dbReference>
<keyword evidence="4" id="KW-1003">Cell membrane</keyword>
<comment type="subcellular location">
    <subcellularLocation>
        <location evidence="8">Cell inner membrane</location>
        <topology evidence="8">Multi-pass membrane protein</topology>
    </subcellularLocation>
    <subcellularLocation>
        <location evidence="1">Cell membrane</location>
        <topology evidence="1">Multi-pass membrane protein</topology>
    </subcellularLocation>
</comment>
<dbReference type="InterPro" id="IPR020846">
    <property type="entry name" value="MFS_dom"/>
</dbReference>
<organism evidence="11 12">
    <name type="scientific">Sagittula salina</name>
    <dbReference type="NCBI Taxonomy" id="2820268"/>
    <lineage>
        <taxon>Bacteria</taxon>
        <taxon>Pseudomonadati</taxon>
        <taxon>Pseudomonadota</taxon>
        <taxon>Alphaproteobacteria</taxon>
        <taxon>Rhodobacterales</taxon>
        <taxon>Roseobacteraceae</taxon>
        <taxon>Sagittula</taxon>
    </lineage>
</organism>
<dbReference type="NCBIfam" id="TIGR00710">
    <property type="entry name" value="efflux_Bcr_CflA"/>
    <property type="match status" value="1"/>
</dbReference>
<dbReference type="InterPro" id="IPR011701">
    <property type="entry name" value="MFS"/>
</dbReference>
<feature type="transmembrane region" description="Helical" evidence="8">
    <location>
        <begin position="395"/>
        <end position="414"/>
    </location>
</feature>
<evidence type="ECO:0000256" key="3">
    <source>
        <dbReference type="ARBA" id="ARBA00022448"/>
    </source>
</evidence>
<evidence type="ECO:0000313" key="11">
    <source>
        <dbReference type="EMBL" id="MBP0482046.1"/>
    </source>
</evidence>
<dbReference type="Gene3D" id="1.20.1720.10">
    <property type="entry name" value="Multidrug resistance protein D"/>
    <property type="match status" value="1"/>
</dbReference>
<evidence type="ECO:0000256" key="5">
    <source>
        <dbReference type="ARBA" id="ARBA00022692"/>
    </source>
</evidence>
<dbReference type="PROSITE" id="PS00216">
    <property type="entry name" value="SUGAR_TRANSPORT_1"/>
    <property type="match status" value="1"/>
</dbReference>
<evidence type="ECO:0000259" key="10">
    <source>
        <dbReference type="PROSITE" id="PS50850"/>
    </source>
</evidence>
<dbReference type="CDD" id="cd17320">
    <property type="entry name" value="MFS_MdfA_MDR_like"/>
    <property type="match status" value="1"/>
</dbReference>
<keyword evidence="6 8" id="KW-1133">Transmembrane helix</keyword>
<keyword evidence="3 8" id="KW-0813">Transport</keyword>
<comment type="caution">
    <text evidence="11">The sequence shown here is derived from an EMBL/GenBank/DDBJ whole genome shotgun (WGS) entry which is preliminary data.</text>
</comment>
<keyword evidence="8" id="KW-0997">Cell inner membrane</keyword>
<feature type="transmembrane region" description="Helical" evidence="8">
    <location>
        <begin position="238"/>
        <end position="261"/>
    </location>
</feature>
<evidence type="ECO:0000256" key="1">
    <source>
        <dbReference type="ARBA" id="ARBA00004651"/>
    </source>
</evidence>
<dbReference type="InterPro" id="IPR005829">
    <property type="entry name" value="Sugar_transporter_CS"/>
</dbReference>
<feature type="transmembrane region" description="Helical" evidence="8">
    <location>
        <begin position="123"/>
        <end position="144"/>
    </location>
</feature>
<feature type="transmembrane region" description="Helical" evidence="8">
    <location>
        <begin position="31"/>
        <end position="53"/>
    </location>
</feature>
<dbReference type="Proteomes" id="UP000675940">
    <property type="component" value="Unassembled WGS sequence"/>
</dbReference>
<dbReference type="PANTHER" id="PTHR23502">
    <property type="entry name" value="MAJOR FACILITATOR SUPERFAMILY"/>
    <property type="match status" value="1"/>
</dbReference>
<gene>
    <name evidence="11" type="ORF">J5474_06015</name>
</gene>
<dbReference type="InterPro" id="IPR036259">
    <property type="entry name" value="MFS_trans_sf"/>
</dbReference>
<evidence type="ECO:0000256" key="6">
    <source>
        <dbReference type="ARBA" id="ARBA00022989"/>
    </source>
</evidence>
<evidence type="ECO:0000256" key="2">
    <source>
        <dbReference type="ARBA" id="ARBA00006236"/>
    </source>
</evidence>
<dbReference type="GO" id="GO:1990961">
    <property type="term" value="P:xenobiotic detoxification by transmembrane export across the plasma membrane"/>
    <property type="evidence" value="ECO:0007669"/>
    <property type="project" value="InterPro"/>
</dbReference>
<accession>A0A940S0D9</accession>
<dbReference type="InterPro" id="IPR004812">
    <property type="entry name" value="Efflux_drug-R_Bcr/CmlA"/>
</dbReference>